<evidence type="ECO:0000313" key="2">
    <source>
        <dbReference type="EMBL" id="RDL30217.1"/>
    </source>
</evidence>
<keyword evidence="3" id="KW-1185">Reference proteome</keyword>
<organism evidence="2 3">
    <name type="scientific">Venustampulla echinocandica</name>
    <dbReference type="NCBI Taxonomy" id="2656787"/>
    <lineage>
        <taxon>Eukaryota</taxon>
        <taxon>Fungi</taxon>
        <taxon>Dikarya</taxon>
        <taxon>Ascomycota</taxon>
        <taxon>Pezizomycotina</taxon>
        <taxon>Leotiomycetes</taxon>
        <taxon>Helotiales</taxon>
        <taxon>Pleuroascaceae</taxon>
        <taxon>Venustampulla</taxon>
    </lineage>
</organism>
<feature type="region of interest" description="Disordered" evidence="1">
    <location>
        <begin position="1"/>
        <end position="33"/>
    </location>
</feature>
<evidence type="ECO:0000256" key="1">
    <source>
        <dbReference type="SAM" id="MobiDB-lite"/>
    </source>
</evidence>
<protein>
    <submittedName>
        <fullName evidence="2">Uncharacterized protein</fullName>
    </submittedName>
</protein>
<dbReference type="GeneID" id="43603344"/>
<dbReference type="Proteomes" id="UP000254866">
    <property type="component" value="Unassembled WGS sequence"/>
</dbReference>
<gene>
    <name evidence="2" type="ORF">BP5553_10495</name>
</gene>
<accession>A0A370T9G2</accession>
<evidence type="ECO:0000313" key="3">
    <source>
        <dbReference type="Proteomes" id="UP000254866"/>
    </source>
</evidence>
<proteinExistence type="predicted"/>
<dbReference type="RefSeq" id="XP_031864825.1">
    <property type="nucleotide sequence ID" value="XM_032019118.1"/>
</dbReference>
<reference evidence="2 3" key="1">
    <citation type="journal article" date="2018" name="IMA Fungus">
        <title>IMA Genome-F 9: Draft genome sequence of Annulohypoxylon stygium, Aspergillus mulundensis, Berkeleyomyces basicola (syn. Thielaviopsis basicola), Ceratocystis smalleyi, two Cercospora beticola strains, Coleophoma cylindrospora, Fusarium fracticaudum, Phialophora cf. hyalina, and Morchella septimelata.</title>
        <authorList>
            <person name="Wingfield B.D."/>
            <person name="Bills G.F."/>
            <person name="Dong Y."/>
            <person name="Huang W."/>
            <person name="Nel W.J."/>
            <person name="Swalarsk-Parry B.S."/>
            <person name="Vaghefi N."/>
            <person name="Wilken P.M."/>
            <person name="An Z."/>
            <person name="de Beer Z.W."/>
            <person name="De Vos L."/>
            <person name="Chen L."/>
            <person name="Duong T.A."/>
            <person name="Gao Y."/>
            <person name="Hammerbacher A."/>
            <person name="Kikkert J.R."/>
            <person name="Li Y."/>
            <person name="Li H."/>
            <person name="Li K."/>
            <person name="Li Q."/>
            <person name="Liu X."/>
            <person name="Ma X."/>
            <person name="Naidoo K."/>
            <person name="Pethybridge S.J."/>
            <person name="Sun J."/>
            <person name="Steenkamp E.T."/>
            <person name="van der Nest M.A."/>
            <person name="van Wyk S."/>
            <person name="Wingfield M.J."/>
            <person name="Xiong C."/>
            <person name="Yue Q."/>
            <person name="Zhang X."/>
        </authorList>
    </citation>
    <scope>NUCLEOTIDE SEQUENCE [LARGE SCALE GENOMIC DNA]</scope>
    <source>
        <strain evidence="2 3">BP 5553</strain>
    </source>
</reference>
<name>A0A370T9G2_9HELO</name>
<dbReference type="EMBL" id="NPIC01000016">
    <property type="protein sequence ID" value="RDL30217.1"/>
    <property type="molecule type" value="Genomic_DNA"/>
</dbReference>
<sequence length="77" mass="8121">METSDAGPRGPMLPSTVLGSPHPTPLNLSAAGNAPMANGNVDWDVFEPDDPLELDIFHPDFFPSIFPPNGFSAAVSE</sequence>
<dbReference type="AlphaFoldDB" id="A0A370T9G2"/>
<comment type="caution">
    <text evidence="2">The sequence shown here is derived from an EMBL/GenBank/DDBJ whole genome shotgun (WGS) entry which is preliminary data.</text>
</comment>